<dbReference type="Gene3D" id="3.30.70.1790">
    <property type="entry name" value="RepB DNA-primase, N-terminal domain"/>
    <property type="match status" value="1"/>
</dbReference>
<organism evidence="3 4">
    <name type="scientific">Pelagibacterium flavum</name>
    <dbReference type="NCBI Taxonomy" id="2984530"/>
    <lineage>
        <taxon>Bacteria</taxon>
        <taxon>Pseudomonadati</taxon>
        <taxon>Pseudomonadota</taxon>
        <taxon>Alphaproteobacteria</taxon>
        <taxon>Hyphomicrobiales</taxon>
        <taxon>Devosiaceae</taxon>
        <taxon>Pelagibacterium</taxon>
    </lineage>
</organism>
<dbReference type="Proteomes" id="UP001163882">
    <property type="component" value="Chromosome"/>
</dbReference>
<dbReference type="Pfam" id="PF16793">
    <property type="entry name" value="RepB_primase"/>
    <property type="match status" value="1"/>
</dbReference>
<keyword evidence="4" id="KW-1185">Reference proteome</keyword>
<dbReference type="RefSeq" id="WP_264224351.1">
    <property type="nucleotide sequence ID" value="NZ_CP107716.1"/>
</dbReference>
<dbReference type="Gene3D" id="3.40.50.300">
    <property type="entry name" value="P-loop containing nucleotide triphosphate hydrolases"/>
    <property type="match status" value="1"/>
</dbReference>
<accession>A0ABY6IMF7</accession>
<sequence length="706" mass="76592">MTTVLEPILATSKLRAHIEMLHNLADGIDGLLVASTYYTDNDKGTITHHPIGDVDGMVEAIEAHQGTPGANSYIGLQVMRRNLGRGKRGTEADIIAVLGLVADMDADTGNSAGEYPLPPNYVVESSEGNFQAFWLFDKPIAPTVAKGIAAGLKAATGSDHCTADVAHVWRVPGTLNHPSATKLARGRSPDPQPVTVAQEWDGTFTDPTALALAVAGRGAAASDAKAVELGELPSVEGIEVSPRAMEKMACNLEPKEDRSGHAYKVVEQLQFDGHTPEEAAAIFLTSTGNWVERYEGDANRMQADFARSWGKVERQRDDERAKAEKFTKGMAKPANDNEPVKMQPAKPKGYPGIVSSGAFTSGFTPPDYQIDGIAQKGFIYSVTAASGTGKTAVLLLVSALTALGESLGEREVRKGRVVYFAGENPDDVKMRWIAAAHHLPFDPDEIDVHFVEGTFHIPEMFERIRQDFERLGGVDLVVIDTSAAYFNGQDENSNTELGKHARELRTLTTLEGRPCVMVACHPTKNATTENLLPRGGGAFIAEMDGNLVCIKSDSGVRLHWQGKHRGPDFEPVEFELEKVTAPRLKDTRGRDVPTVMAKVLGAAQVRAKAATARKDEDDVLIEIDADGGQSLASMAEALGWTKEGNPHKDRVRRATDKLRRDKLVEFKGRKWKVTPAGHEALVDLRTRRHHERQAGVFAAKMAVRAA</sequence>
<reference evidence="3" key="1">
    <citation type="submission" date="2022-10" db="EMBL/GenBank/DDBJ databases">
        <title>YIM 151497 complete genome.</title>
        <authorList>
            <person name="Chen X."/>
        </authorList>
    </citation>
    <scope>NUCLEOTIDE SEQUENCE</scope>
    <source>
        <strain evidence="3">YIM 151497</strain>
    </source>
</reference>
<feature type="domain" description="RepB-like DNA primase" evidence="2">
    <location>
        <begin position="73"/>
        <end position="187"/>
    </location>
</feature>
<protein>
    <submittedName>
        <fullName evidence="3">AAA family ATPase</fullName>
    </submittedName>
</protein>
<evidence type="ECO:0000259" key="2">
    <source>
        <dbReference type="Pfam" id="PF16793"/>
    </source>
</evidence>
<gene>
    <name evidence="3" type="ORF">OF122_11310</name>
</gene>
<proteinExistence type="predicted"/>
<dbReference type="InterPro" id="IPR039459">
    <property type="entry name" value="RepB-like_DNA_primase_dom"/>
</dbReference>
<evidence type="ECO:0000313" key="3">
    <source>
        <dbReference type="EMBL" id="UYQ70662.1"/>
    </source>
</evidence>
<evidence type="ECO:0000256" key="1">
    <source>
        <dbReference type="SAM" id="MobiDB-lite"/>
    </source>
</evidence>
<feature type="region of interest" description="Disordered" evidence="1">
    <location>
        <begin position="323"/>
        <end position="344"/>
    </location>
</feature>
<dbReference type="Pfam" id="PF13481">
    <property type="entry name" value="AAA_25"/>
    <property type="match status" value="1"/>
</dbReference>
<evidence type="ECO:0000313" key="4">
    <source>
        <dbReference type="Proteomes" id="UP001163882"/>
    </source>
</evidence>
<dbReference type="SUPFAM" id="SSF52540">
    <property type="entry name" value="P-loop containing nucleoside triphosphate hydrolases"/>
    <property type="match status" value="1"/>
</dbReference>
<dbReference type="InterPro" id="IPR027417">
    <property type="entry name" value="P-loop_NTPase"/>
</dbReference>
<dbReference type="EMBL" id="CP107716">
    <property type="protein sequence ID" value="UYQ70662.1"/>
    <property type="molecule type" value="Genomic_DNA"/>
</dbReference>
<name>A0ABY6IMF7_9HYPH</name>